<sequence>MPIHNNMFILDCSKELDKIQVICLNDIDSPIKVTDSYSNPTDSHSKRTDSYNRPADSPNMVADSHSKTAVSHNKATDSLKAAANSSTEPIISCLVLFDTDSETAVQEVKNSDIHTKITDWQIHLKDYILSGHRSGEDESSLKGASHQMYECDITCLPHGEQRMEPTHESNKSRVARKTDVEALAGLLSKTSITETVTTGSEVSLPLLRRAPGNSQPTQYHYIPPTPHYVWGQINEQHDTQPIKYMRTGGSCLPGSGVVQGTSRDDVVQQTEVNIVPNQIDLTAFSQDYSSVCDSVSASTSVPRNGSSPEFDDFCREYFRLKQVLNCPTPNQCPAAVENGTHYHIDNNINNSTVCLQNTENIQTSYHCNDLECFSDIGQSVQSSDIQLQSPVIDSKDVEEFFKDFFKLLDEEQQVPLVLDPELQVEVKEIITMFLNKSCDLDPLPTWLLKKCVDQLLPLIIAIINSIVHMVIILQEVYLLKALLARLQREGLLSVLINKWNNDKQTPLYLAIALTIDDDKAEFHEKITKQLLQNGADVSGWSCHTNDPMKGVIYQNPLHLAASLGRHDILDILLKTNADNIDKMNNILETPLHCAIRKHGLIRKHKEKRDCRGVLRILKTYNANFNAKTKMNKTILHMVAEKGDHMLMSFLLDLLSPKELSAIINEQDDNGNTVLHIACGLEAQPTVERVTTAKVMICQLLKKGADERIKNRENKVAYNFVPKSCLSQEMYTLFTKRQRSSKSSVTQHT</sequence>
<dbReference type="Proteomes" id="UP001208570">
    <property type="component" value="Unassembled WGS sequence"/>
</dbReference>
<evidence type="ECO:0000313" key="4">
    <source>
        <dbReference type="Proteomes" id="UP001208570"/>
    </source>
</evidence>
<dbReference type="PANTHER" id="PTHR24118">
    <property type="entry name" value="POTE ANKYRIN DOMAIN"/>
    <property type="match status" value="1"/>
</dbReference>
<evidence type="ECO:0000256" key="2">
    <source>
        <dbReference type="SAM" id="MobiDB-lite"/>
    </source>
</evidence>
<dbReference type="Pfam" id="PF12796">
    <property type="entry name" value="Ank_2"/>
    <property type="match status" value="2"/>
</dbReference>
<feature type="region of interest" description="Disordered" evidence="2">
    <location>
        <begin position="34"/>
        <end position="63"/>
    </location>
</feature>
<dbReference type="PROSITE" id="PS50088">
    <property type="entry name" value="ANK_REPEAT"/>
    <property type="match status" value="1"/>
</dbReference>
<dbReference type="InterPro" id="IPR002110">
    <property type="entry name" value="Ankyrin_rpt"/>
</dbReference>
<dbReference type="SUPFAM" id="SSF48403">
    <property type="entry name" value="Ankyrin repeat"/>
    <property type="match status" value="1"/>
</dbReference>
<name>A0AAD9JPG4_9ANNE</name>
<reference evidence="3" key="1">
    <citation type="journal article" date="2023" name="Mol. Biol. Evol.">
        <title>Third-Generation Sequencing Reveals the Adaptive Role of the Epigenome in Three Deep-Sea Polychaetes.</title>
        <authorList>
            <person name="Perez M."/>
            <person name="Aroh O."/>
            <person name="Sun Y."/>
            <person name="Lan Y."/>
            <person name="Juniper S.K."/>
            <person name="Young C.R."/>
            <person name="Angers B."/>
            <person name="Qian P.Y."/>
        </authorList>
    </citation>
    <scope>NUCLEOTIDE SEQUENCE</scope>
    <source>
        <strain evidence="3">P08H-3</strain>
    </source>
</reference>
<dbReference type="InterPro" id="IPR036770">
    <property type="entry name" value="Ankyrin_rpt-contain_sf"/>
</dbReference>
<comment type="caution">
    <text evidence="3">The sequence shown here is derived from an EMBL/GenBank/DDBJ whole genome shotgun (WGS) entry which is preliminary data.</text>
</comment>
<evidence type="ECO:0000313" key="3">
    <source>
        <dbReference type="EMBL" id="KAK2156208.1"/>
    </source>
</evidence>
<protein>
    <submittedName>
        <fullName evidence="3">Uncharacterized protein</fullName>
    </submittedName>
</protein>
<dbReference type="Gene3D" id="1.25.40.20">
    <property type="entry name" value="Ankyrin repeat-containing domain"/>
    <property type="match status" value="2"/>
</dbReference>
<dbReference type="PROSITE" id="PS50297">
    <property type="entry name" value="ANK_REP_REGION"/>
    <property type="match status" value="1"/>
</dbReference>
<keyword evidence="1" id="KW-0040">ANK repeat</keyword>
<organism evidence="3 4">
    <name type="scientific">Paralvinella palmiformis</name>
    <dbReference type="NCBI Taxonomy" id="53620"/>
    <lineage>
        <taxon>Eukaryota</taxon>
        <taxon>Metazoa</taxon>
        <taxon>Spiralia</taxon>
        <taxon>Lophotrochozoa</taxon>
        <taxon>Annelida</taxon>
        <taxon>Polychaeta</taxon>
        <taxon>Sedentaria</taxon>
        <taxon>Canalipalpata</taxon>
        <taxon>Terebellida</taxon>
        <taxon>Terebelliformia</taxon>
        <taxon>Alvinellidae</taxon>
        <taxon>Paralvinella</taxon>
    </lineage>
</organism>
<dbReference type="SMART" id="SM00248">
    <property type="entry name" value="ANK"/>
    <property type="match status" value="5"/>
</dbReference>
<dbReference type="EMBL" id="JAODUP010000219">
    <property type="protein sequence ID" value="KAK2156208.1"/>
    <property type="molecule type" value="Genomic_DNA"/>
</dbReference>
<evidence type="ECO:0000256" key="1">
    <source>
        <dbReference type="PROSITE-ProRule" id="PRU00023"/>
    </source>
</evidence>
<dbReference type="PANTHER" id="PTHR24118:SF99">
    <property type="entry name" value="POTE ANKYRIN DOMAIN FAMILY MEMBER 3C-RELATED"/>
    <property type="match status" value="1"/>
</dbReference>
<gene>
    <name evidence="3" type="ORF">LSH36_219g03050</name>
</gene>
<proteinExistence type="predicted"/>
<dbReference type="AlphaFoldDB" id="A0AAD9JPG4"/>
<keyword evidence="4" id="KW-1185">Reference proteome</keyword>
<feature type="repeat" description="ANK" evidence="1">
    <location>
        <begin position="552"/>
        <end position="578"/>
    </location>
</feature>
<accession>A0AAD9JPG4</accession>